<dbReference type="RefSeq" id="WP_091634477.1">
    <property type="nucleotide sequence ID" value="NZ_FNYW01000016.1"/>
</dbReference>
<evidence type="ECO:0000313" key="3">
    <source>
        <dbReference type="Proteomes" id="UP000198564"/>
    </source>
</evidence>
<keyword evidence="1" id="KW-0472">Membrane</keyword>
<dbReference type="EMBL" id="FNYW01000016">
    <property type="protein sequence ID" value="SEI75220.1"/>
    <property type="molecule type" value="Genomic_DNA"/>
</dbReference>
<dbReference type="STRING" id="1130080.SAMN04488113_11633"/>
<organism evidence="2 3">
    <name type="scientific">Alkalibacterium gilvum</name>
    <dbReference type="NCBI Taxonomy" id="1130080"/>
    <lineage>
        <taxon>Bacteria</taxon>
        <taxon>Bacillati</taxon>
        <taxon>Bacillota</taxon>
        <taxon>Bacilli</taxon>
        <taxon>Lactobacillales</taxon>
        <taxon>Carnobacteriaceae</taxon>
        <taxon>Alkalibacterium</taxon>
    </lineage>
</organism>
<gene>
    <name evidence="2" type="ORF">SAMN04488113_11633</name>
</gene>
<dbReference type="OrthoDB" id="2389766at2"/>
<keyword evidence="1" id="KW-1133">Transmembrane helix</keyword>
<name>A0A1H6TFZ6_9LACT</name>
<evidence type="ECO:0000313" key="2">
    <source>
        <dbReference type="EMBL" id="SEI75220.1"/>
    </source>
</evidence>
<reference evidence="3" key="1">
    <citation type="submission" date="2016-10" db="EMBL/GenBank/DDBJ databases">
        <authorList>
            <person name="Varghese N."/>
            <person name="Submissions S."/>
        </authorList>
    </citation>
    <scope>NUCLEOTIDE SEQUENCE [LARGE SCALE GENOMIC DNA]</scope>
    <source>
        <strain evidence="3">DSM 25751</strain>
    </source>
</reference>
<protein>
    <submittedName>
        <fullName evidence="2">Uncharacterized protein</fullName>
    </submittedName>
</protein>
<dbReference type="Proteomes" id="UP000198564">
    <property type="component" value="Unassembled WGS sequence"/>
</dbReference>
<feature type="transmembrane region" description="Helical" evidence="1">
    <location>
        <begin position="74"/>
        <end position="92"/>
    </location>
</feature>
<dbReference type="AlphaFoldDB" id="A0A1H6TFZ6"/>
<keyword evidence="1" id="KW-0812">Transmembrane</keyword>
<sequence>MAIILKRSSDFFASFFKLSVRLNENKVGKIAQGEEKEFPLTNGRSTLQVKQLGSKSNKLTVTDGDYIKINLASWVFWEFISLFILGVIVGNLTGPSQWISFSLIIIGFFIFNYFVDTFKLTKIDND</sequence>
<feature type="transmembrane region" description="Helical" evidence="1">
    <location>
        <begin position="98"/>
        <end position="115"/>
    </location>
</feature>
<keyword evidence="3" id="KW-1185">Reference proteome</keyword>
<proteinExistence type="predicted"/>
<accession>A0A1H6TFZ6</accession>
<evidence type="ECO:0000256" key="1">
    <source>
        <dbReference type="SAM" id="Phobius"/>
    </source>
</evidence>